<evidence type="ECO:0000256" key="7">
    <source>
        <dbReference type="PIRSR" id="PIRSR602401-1"/>
    </source>
</evidence>
<comment type="cofactor">
    <cofactor evidence="1 7">
        <name>heme</name>
        <dbReference type="ChEBI" id="CHEBI:30413"/>
    </cofactor>
</comment>
<accession>A0A811L1K2</accession>
<comment type="caution">
    <text evidence="9">The sequence shown here is derived from an EMBL/GenBank/DDBJ whole genome shotgun (WGS) entry which is preliminary data.</text>
</comment>
<keyword evidence="4 8" id="KW-0560">Oxidoreductase</keyword>
<dbReference type="GO" id="GO:0005737">
    <property type="term" value="C:cytoplasm"/>
    <property type="evidence" value="ECO:0007669"/>
    <property type="project" value="TreeGrafter"/>
</dbReference>
<dbReference type="SMR" id="A0A811L1K2"/>
<keyword evidence="3 7" id="KW-0479">Metal-binding</keyword>
<evidence type="ECO:0000313" key="9">
    <source>
        <dbReference type="EMBL" id="CAD5222156.1"/>
    </source>
</evidence>
<sequence>MPLPKVGNTLDMLAKRGMVEVCDGYKAKYGNVFTFWAGEVPVVMLNTLELADEYMVKQGDVFADRMKMHPITKLLRGGVEGGVVYMSGDVWRNQRRFALKVMRDFGLGKSGMEDKILSEALIICERLSHDIDAGIDDVDMKRYINLATGSVINTVVCGEGFTAQNEKGDFHKVQDVVDSLNNDEDNTLAILAFLFPILLKVPYVNRPAQRLIKHVHEMIKCIDDQVEDHLRKNDYSDQSMEPRDFIDAFMLEKARVEANGEERKYFTKEQLRGTAIDLWFAGHDTTNATMNWIVSYLIQYQDIQEKLHEELDRVISSDRPVRNADRPDLPYLQAFLTESQRMANIIPVNIPRATTEDVNVEGYNLKKGTLVIAQIATIMRDPKHFPSPLEFRPERFINENGKFVSHPAMLPFSLGKRVCLGEGLARMELYLFTANLLNQFKILPGKTPPTLKKIKPSSFHAALYTCKMEKRY</sequence>
<feature type="binding site" description="axial binding residue" evidence="7">
    <location>
        <position position="419"/>
    </location>
    <ligand>
        <name>heme</name>
        <dbReference type="ChEBI" id="CHEBI:30413"/>
    </ligand>
    <ligandPart>
        <name>Fe</name>
        <dbReference type="ChEBI" id="CHEBI:18248"/>
    </ligandPart>
</feature>
<dbReference type="InterPro" id="IPR017972">
    <property type="entry name" value="Cyt_P450_CS"/>
</dbReference>
<dbReference type="PRINTS" id="PR00463">
    <property type="entry name" value="EP450I"/>
</dbReference>
<dbReference type="OrthoDB" id="2789670at2759"/>
<keyword evidence="10" id="KW-1185">Reference proteome</keyword>
<comment type="similarity">
    <text evidence="2 8">Belongs to the cytochrome P450 family.</text>
</comment>
<proteinExistence type="inferred from homology"/>
<dbReference type="SUPFAM" id="SSF48264">
    <property type="entry name" value="Cytochrome P450"/>
    <property type="match status" value="1"/>
</dbReference>
<dbReference type="GO" id="GO:0005506">
    <property type="term" value="F:iron ion binding"/>
    <property type="evidence" value="ECO:0007669"/>
    <property type="project" value="InterPro"/>
</dbReference>
<protein>
    <submittedName>
        <fullName evidence="9">(pine wood nematode) hypothetical protein</fullName>
    </submittedName>
</protein>
<keyword evidence="5 7" id="KW-0408">Iron</keyword>
<dbReference type="AlphaFoldDB" id="A0A811L1K2"/>
<dbReference type="FunFam" id="1.10.630.10:FF:000036">
    <property type="entry name" value="CYtochrome P450 family"/>
    <property type="match status" value="1"/>
</dbReference>
<dbReference type="InterPro" id="IPR050182">
    <property type="entry name" value="Cytochrome_P450_fam2"/>
</dbReference>
<evidence type="ECO:0000256" key="5">
    <source>
        <dbReference type="ARBA" id="ARBA00023004"/>
    </source>
</evidence>
<evidence type="ECO:0000256" key="6">
    <source>
        <dbReference type="ARBA" id="ARBA00023033"/>
    </source>
</evidence>
<name>A0A811L1K2_BURXY</name>
<dbReference type="Pfam" id="PF00067">
    <property type="entry name" value="p450"/>
    <property type="match status" value="1"/>
</dbReference>
<dbReference type="InterPro" id="IPR001128">
    <property type="entry name" value="Cyt_P450"/>
</dbReference>
<keyword evidence="7 8" id="KW-0349">Heme</keyword>
<dbReference type="GO" id="GO:0020037">
    <property type="term" value="F:heme binding"/>
    <property type="evidence" value="ECO:0007669"/>
    <property type="project" value="InterPro"/>
</dbReference>
<dbReference type="PRINTS" id="PR00385">
    <property type="entry name" value="P450"/>
</dbReference>
<dbReference type="GO" id="GO:0016712">
    <property type="term" value="F:oxidoreductase activity, acting on paired donors, with incorporation or reduction of molecular oxygen, reduced flavin or flavoprotein as one donor, and incorporation of one atom of oxygen"/>
    <property type="evidence" value="ECO:0007669"/>
    <property type="project" value="TreeGrafter"/>
</dbReference>
<organism evidence="9 10">
    <name type="scientific">Bursaphelenchus xylophilus</name>
    <name type="common">Pinewood nematode worm</name>
    <name type="synonym">Aphelenchoides xylophilus</name>
    <dbReference type="NCBI Taxonomy" id="6326"/>
    <lineage>
        <taxon>Eukaryota</taxon>
        <taxon>Metazoa</taxon>
        <taxon>Ecdysozoa</taxon>
        <taxon>Nematoda</taxon>
        <taxon>Chromadorea</taxon>
        <taxon>Rhabditida</taxon>
        <taxon>Tylenchina</taxon>
        <taxon>Tylenchomorpha</taxon>
        <taxon>Aphelenchoidea</taxon>
        <taxon>Aphelenchoididae</taxon>
        <taxon>Bursaphelenchus</taxon>
    </lineage>
</organism>
<dbReference type="Proteomes" id="UP000582659">
    <property type="component" value="Unassembled WGS sequence"/>
</dbReference>
<dbReference type="Proteomes" id="UP000659654">
    <property type="component" value="Unassembled WGS sequence"/>
</dbReference>
<dbReference type="GO" id="GO:0006082">
    <property type="term" value="P:organic acid metabolic process"/>
    <property type="evidence" value="ECO:0007669"/>
    <property type="project" value="TreeGrafter"/>
</dbReference>
<dbReference type="EMBL" id="CAJFCV020000003">
    <property type="protein sequence ID" value="CAG9109266.1"/>
    <property type="molecule type" value="Genomic_DNA"/>
</dbReference>
<dbReference type="PANTHER" id="PTHR24300">
    <property type="entry name" value="CYTOCHROME P450 508A4-RELATED"/>
    <property type="match status" value="1"/>
</dbReference>
<evidence type="ECO:0000256" key="4">
    <source>
        <dbReference type="ARBA" id="ARBA00023002"/>
    </source>
</evidence>
<evidence type="ECO:0000313" key="10">
    <source>
        <dbReference type="Proteomes" id="UP000659654"/>
    </source>
</evidence>
<evidence type="ECO:0000256" key="2">
    <source>
        <dbReference type="ARBA" id="ARBA00010617"/>
    </source>
</evidence>
<reference evidence="9" key="1">
    <citation type="submission" date="2020-09" db="EMBL/GenBank/DDBJ databases">
        <authorList>
            <person name="Kikuchi T."/>
        </authorList>
    </citation>
    <scope>NUCLEOTIDE SEQUENCE</scope>
    <source>
        <strain evidence="9">Ka4C1</strain>
    </source>
</reference>
<evidence type="ECO:0000256" key="3">
    <source>
        <dbReference type="ARBA" id="ARBA00022723"/>
    </source>
</evidence>
<dbReference type="GO" id="GO:0006805">
    <property type="term" value="P:xenobiotic metabolic process"/>
    <property type="evidence" value="ECO:0007669"/>
    <property type="project" value="TreeGrafter"/>
</dbReference>
<evidence type="ECO:0000256" key="1">
    <source>
        <dbReference type="ARBA" id="ARBA00001971"/>
    </source>
</evidence>
<keyword evidence="6 8" id="KW-0503">Monooxygenase</keyword>
<dbReference type="InterPro" id="IPR002401">
    <property type="entry name" value="Cyt_P450_E_grp-I"/>
</dbReference>
<evidence type="ECO:0000256" key="8">
    <source>
        <dbReference type="RuleBase" id="RU000461"/>
    </source>
</evidence>
<dbReference type="EMBL" id="CAJFDI010000003">
    <property type="protein sequence ID" value="CAD5222156.1"/>
    <property type="molecule type" value="Genomic_DNA"/>
</dbReference>
<gene>
    <name evidence="9" type="ORF">BXYJ_LOCUS7124</name>
</gene>
<dbReference type="CDD" id="cd20617">
    <property type="entry name" value="CYP1_2-like"/>
    <property type="match status" value="1"/>
</dbReference>
<dbReference type="PANTHER" id="PTHR24300:SF375">
    <property type="entry name" value="CYTOCHROME P450 FAMILY"/>
    <property type="match status" value="1"/>
</dbReference>
<dbReference type="InterPro" id="IPR036396">
    <property type="entry name" value="Cyt_P450_sf"/>
</dbReference>
<dbReference type="PROSITE" id="PS00086">
    <property type="entry name" value="CYTOCHROME_P450"/>
    <property type="match status" value="1"/>
</dbReference>
<dbReference type="Gene3D" id="1.10.630.10">
    <property type="entry name" value="Cytochrome P450"/>
    <property type="match status" value="1"/>
</dbReference>